<dbReference type="PANTHER" id="PTHR43790">
    <property type="entry name" value="CARBOHYDRATE TRANSPORT ATP-BINDING PROTEIN MG119-RELATED"/>
    <property type="match status" value="1"/>
</dbReference>
<keyword evidence="12" id="KW-1185">Reference proteome</keyword>
<evidence type="ECO:0000256" key="9">
    <source>
        <dbReference type="SAM" id="MobiDB-lite"/>
    </source>
</evidence>
<evidence type="ECO:0000256" key="7">
    <source>
        <dbReference type="ARBA" id="ARBA00022967"/>
    </source>
</evidence>
<dbReference type="CDD" id="cd03216">
    <property type="entry name" value="ABC_Carb_Monos_I"/>
    <property type="match status" value="1"/>
</dbReference>
<evidence type="ECO:0000256" key="6">
    <source>
        <dbReference type="ARBA" id="ARBA00022840"/>
    </source>
</evidence>
<evidence type="ECO:0000313" key="11">
    <source>
        <dbReference type="EMBL" id="GBQ93916.1"/>
    </source>
</evidence>
<sequence length="527" mass="57079">MTEMQSSSALPLLKLQGITKSFPGVKALKGVSLELMRGEIHALLGENGAGKSTIIKIIGGIQRQDEGEMVLDGETCHFTSYRDAIARGIGIVFQEFSLVPDLDAVDNIFLGRESRNALGLSRRAAMARQAAGLFERIGVQIDLSVPVGRLSVAEQQFVEIAKALSLDVRILILDEPTAPLTPNEAALLFRVMRQLRVEGIGIIFVSHHLEEIFEICDRITILRDGANVGLTPVASCTMDHLVEMMVGRRIENSFPPKADTAERSVLLTARHLRSRSDAAMSDFDLHAGEILGFAGLVGSGRTETALALIGALPCPGKNVTMHGRDVTLSDPAAALKAGIGLLPENRKTEGLILPFSIRDNISINNLAQYTRRTGLIDRRKEREKTATLMRALQVKAPDDETATVTLSGGNQQKVVIARWLNRRCPILIFDEPTRGIDVGAKAEIYRLMRDLTGEGYAIIMISSELPEIVGMCDRVAVFYRGAISTILEGDALNAEEIMRHATSSGTKPVGPGYAPHHPIGPGAPLHA</sequence>
<evidence type="ECO:0000256" key="3">
    <source>
        <dbReference type="ARBA" id="ARBA00022597"/>
    </source>
</evidence>
<dbReference type="InterPro" id="IPR003593">
    <property type="entry name" value="AAA+_ATPase"/>
</dbReference>
<dbReference type="Gene3D" id="3.40.50.300">
    <property type="entry name" value="P-loop containing nucleotide triphosphate hydrolases"/>
    <property type="match status" value="2"/>
</dbReference>
<dbReference type="PROSITE" id="PS50893">
    <property type="entry name" value="ABC_TRANSPORTER_2"/>
    <property type="match status" value="2"/>
</dbReference>
<feature type="region of interest" description="Disordered" evidence="9">
    <location>
        <begin position="502"/>
        <end position="527"/>
    </location>
</feature>
<dbReference type="InterPro" id="IPR003439">
    <property type="entry name" value="ABC_transporter-like_ATP-bd"/>
</dbReference>
<evidence type="ECO:0000259" key="10">
    <source>
        <dbReference type="PROSITE" id="PS50893"/>
    </source>
</evidence>
<keyword evidence="3" id="KW-0762">Sugar transport</keyword>
<protein>
    <submittedName>
        <fullName evidence="11">Sugar ABC transporter ATP-binding protein</fullName>
    </submittedName>
</protein>
<dbReference type="SUPFAM" id="SSF52540">
    <property type="entry name" value="P-loop containing nucleoside triphosphate hydrolases"/>
    <property type="match status" value="2"/>
</dbReference>
<keyword evidence="1" id="KW-0813">Transport</keyword>
<gene>
    <name evidence="11" type="ORF">AA0535_2988</name>
</gene>
<evidence type="ECO:0000256" key="1">
    <source>
        <dbReference type="ARBA" id="ARBA00022448"/>
    </source>
</evidence>
<dbReference type="PANTHER" id="PTHR43790:SF3">
    <property type="entry name" value="D-ALLOSE IMPORT ATP-BINDING PROTEIN ALSA-RELATED"/>
    <property type="match status" value="1"/>
</dbReference>
<dbReference type="CDD" id="cd03215">
    <property type="entry name" value="ABC_Carb_Monos_II"/>
    <property type="match status" value="1"/>
</dbReference>
<dbReference type="EMBL" id="BAPV01000061">
    <property type="protein sequence ID" value="GBQ93916.1"/>
    <property type="molecule type" value="Genomic_DNA"/>
</dbReference>
<evidence type="ECO:0000256" key="5">
    <source>
        <dbReference type="ARBA" id="ARBA00022741"/>
    </source>
</evidence>
<dbReference type="Pfam" id="PF00005">
    <property type="entry name" value="ABC_tran"/>
    <property type="match status" value="2"/>
</dbReference>
<evidence type="ECO:0000313" key="12">
    <source>
        <dbReference type="Proteomes" id="UP001062776"/>
    </source>
</evidence>
<evidence type="ECO:0000256" key="4">
    <source>
        <dbReference type="ARBA" id="ARBA00022737"/>
    </source>
</evidence>
<evidence type="ECO:0000256" key="2">
    <source>
        <dbReference type="ARBA" id="ARBA00022475"/>
    </source>
</evidence>
<keyword evidence="7" id="KW-1278">Translocase</keyword>
<dbReference type="SMART" id="SM00382">
    <property type="entry name" value="AAA"/>
    <property type="match status" value="2"/>
</dbReference>
<dbReference type="InterPro" id="IPR027417">
    <property type="entry name" value="P-loop_NTPase"/>
</dbReference>
<reference evidence="11" key="1">
    <citation type="submission" date="2013-04" db="EMBL/GenBank/DDBJ databases">
        <title>The genome sequencing project of 58 acetic acid bacteria.</title>
        <authorList>
            <person name="Okamoto-Kainuma A."/>
            <person name="Ishikawa M."/>
            <person name="Umino S."/>
            <person name="Koizumi Y."/>
            <person name="Shiwa Y."/>
            <person name="Yoshikawa H."/>
            <person name="Matsutani M."/>
            <person name="Matsushita K."/>
        </authorList>
    </citation>
    <scope>NUCLEOTIDE SEQUENCE</scope>
    <source>
        <strain evidence="11">NRIC 0535</strain>
    </source>
</reference>
<evidence type="ECO:0000256" key="8">
    <source>
        <dbReference type="ARBA" id="ARBA00023136"/>
    </source>
</evidence>
<keyword evidence="6 11" id="KW-0067">ATP-binding</keyword>
<organism evidence="11 12">
    <name type="scientific">Asaia krungthepensis NRIC 0535</name>
    <dbReference type="NCBI Taxonomy" id="1307925"/>
    <lineage>
        <taxon>Bacteria</taxon>
        <taxon>Pseudomonadati</taxon>
        <taxon>Pseudomonadota</taxon>
        <taxon>Alphaproteobacteria</taxon>
        <taxon>Acetobacterales</taxon>
        <taxon>Acetobacteraceae</taxon>
        <taxon>Asaia</taxon>
    </lineage>
</organism>
<comment type="caution">
    <text evidence="11">The sequence shown here is derived from an EMBL/GenBank/DDBJ whole genome shotgun (WGS) entry which is preliminary data.</text>
</comment>
<feature type="domain" description="ABC transporter" evidence="10">
    <location>
        <begin position="262"/>
        <end position="505"/>
    </location>
</feature>
<keyword evidence="8" id="KW-0472">Membrane</keyword>
<dbReference type="InterPro" id="IPR050107">
    <property type="entry name" value="ABC_carbohydrate_import_ATPase"/>
</dbReference>
<dbReference type="InterPro" id="IPR017871">
    <property type="entry name" value="ABC_transporter-like_CS"/>
</dbReference>
<keyword evidence="2" id="KW-1003">Cell membrane</keyword>
<dbReference type="PROSITE" id="PS00211">
    <property type="entry name" value="ABC_TRANSPORTER_1"/>
    <property type="match status" value="1"/>
</dbReference>
<name>A0ABQ0Q6T5_9PROT</name>
<keyword evidence="5" id="KW-0547">Nucleotide-binding</keyword>
<keyword evidence="4" id="KW-0677">Repeat</keyword>
<feature type="domain" description="ABC transporter" evidence="10">
    <location>
        <begin position="13"/>
        <end position="249"/>
    </location>
</feature>
<proteinExistence type="predicted"/>
<dbReference type="GO" id="GO:0005524">
    <property type="term" value="F:ATP binding"/>
    <property type="evidence" value="ECO:0007669"/>
    <property type="project" value="UniProtKB-KW"/>
</dbReference>
<dbReference type="Proteomes" id="UP001062776">
    <property type="component" value="Unassembled WGS sequence"/>
</dbReference>
<accession>A0ABQ0Q6T5</accession>